<comment type="subcellular location">
    <subcellularLocation>
        <location evidence="1">Cytoplasm</location>
    </subcellularLocation>
</comment>
<dbReference type="EnsemblPlants" id="Pp3c2_10130V3.1">
    <property type="protein sequence ID" value="Pp3c2_10130V3.1"/>
    <property type="gene ID" value="Pp3c2_10130"/>
</dbReference>
<evidence type="ECO:0000256" key="1">
    <source>
        <dbReference type="ARBA" id="ARBA00004496"/>
    </source>
</evidence>
<dbReference type="PANTHER" id="PTHR14791">
    <property type="entry name" value="BOMB/KIRA PROTEINS"/>
    <property type="match status" value="1"/>
</dbReference>
<reference evidence="6 8" key="1">
    <citation type="journal article" date="2008" name="Science">
        <title>The Physcomitrella genome reveals evolutionary insights into the conquest of land by plants.</title>
        <authorList>
            <person name="Rensing S."/>
            <person name="Lang D."/>
            <person name="Zimmer A."/>
            <person name="Terry A."/>
            <person name="Salamov A."/>
            <person name="Shapiro H."/>
            <person name="Nishiyama T."/>
            <person name="Perroud P.-F."/>
            <person name="Lindquist E."/>
            <person name="Kamisugi Y."/>
            <person name="Tanahashi T."/>
            <person name="Sakakibara K."/>
            <person name="Fujita T."/>
            <person name="Oishi K."/>
            <person name="Shin-I T."/>
            <person name="Kuroki Y."/>
            <person name="Toyoda A."/>
            <person name="Suzuki Y."/>
            <person name="Hashimoto A."/>
            <person name="Yamaguchi K."/>
            <person name="Sugano A."/>
            <person name="Kohara Y."/>
            <person name="Fujiyama A."/>
            <person name="Anterola A."/>
            <person name="Aoki S."/>
            <person name="Ashton N."/>
            <person name="Barbazuk W.B."/>
            <person name="Barker E."/>
            <person name="Bennetzen J."/>
            <person name="Bezanilla M."/>
            <person name="Blankenship R."/>
            <person name="Cho S.H."/>
            <person name="Dutcher S."/>
            <person name="Estelle M."/>
            <person name="Fawcett J.A."/>
            <person name="Gundlach H."/>
            <person name="Hanada K."/>
            <person name="Heyl A."/>
            <person name="Hicks K.A."/>
            <person name="Hugh J."/>
            <person name="Lohr M."/>
            <person name="Mayer K."/>
            <person name="Melkozernov A."/>
            <person name="Murata T."/>
            <person name="Nelson D."/>
            <person name="Pils B."/>
            <person name="Prigge M."/>
            <person name="Reiss B."/>
            <person name="Renner T."/>
            <person name="Rombauts S."/>
            <person name="Rushton P."/>
            <person name="Sanderfoot A."/>
            <person name="Schween G."/>
            <person name="Shiu S.-H."/>
            <person name="Stueber K."/>
            <person name="Theodoulou F.L."/>
            <person name="Tu H."/>
            <person name="Van de Peer Y."/>
            <person name="Verrier P.J."/>
            <person name="Waters E."/>
            <person name="Wood A."/>
            <person name="Yang L."/>
            <person name="Cove D."/>
            <person name="Cuming A."/>
            <person name="Hasebe M."/>
            <person name="Lucas S."/>
            <person name="Mishler D.B."/>
            <person name="Reski R."/>
            <person name="Grigoriev I."/>
            <person name="Quatrano R.S."/>
            <person name="Boore J.L."/>
        </authorList>
    </citation>
    <scope>NUCLEOTIDE SEQUENCE [LARGE SCALE GENOMIC DNA]</scope>
    <source>
        <strain evidence="7 8">cv. Gransden 2004</strain>
    </source>
</reference>
<keyword evidence="2" id="KW-0963">Cytoplasm</keyword>
<reference evidence="6 8" key="2">
    <citation type="journal article" date="2018" name="Plant J.">
        <title>The Physcomitrella patens chromosome-scale assembly reveals moss genome structure and evolution.</title>
        <authorList>
            <person name="Lang D."/>
            <person name="Ullrich K.K."/>
            <person name="Murat F."/>
            <person name="Fuchs J."/>
            <person name="Jenkins J."/>
            <person name="Haas F.B."/>
            <person name="Piednoel M."/>
            <person name="Gundlach H."/>
            <person name="Van Bel M."/>
            <person name="Meyberg R."/>
            <person name="Vives C."/>
            <person name="Morata J."/>
            <person name="Symeonidi A."/>
            <person name="Hiss M."/>
            <person name="Muchero W."/>
            <person name="Kamisugi Y."/>
            <person name="Saleh O."/>
            <person name="Blanc G."/>
            <person name="Decker E.L."/>
            <person name="van Gessel N."/>
            <person name="Grimwood J."/>
            <person name="Hayes R.D."/>
            <person name="Graham S.W."/>
            <person name="Gunter L.E."/>
            <person name="McDaniel S.F."/>
            <person name="Hoernstein S.N.W."/>
            <person name="Larsson A."/>
            <person name="Li F.W."/>
            <person name="Perroud P.F."/>
            <person name="Phillips J."/>
            <person name="Ranjan P."/>
            <person name="Rokshar D.S."/>
            <person name="Rothfels C.J."/>
            <person name="Schneider L."/>
            <person name="Shu S."/>
            <person name="Stevenson D.W."/>
            <person name="Thummler F."/>
            <person name="Tillich M."/>
            <person name="Villarreal Aguilar J.C."/>
            <person name="Widiez T."/>
            <person name="Wong G.K."/>
            <person name="Wymore A."/>
            <person name="Zhang Y."/>
            <person name="Zimmer A.D."/>
            <person name="Quatrano R.S."/>
            <person name="Mayer K.F.X."/>
            <person name="Goodstein D."/>
            <person name="Casacuberta J.M."/>
            <person name="Vandepoele K."/>
            <person name="Reski R."/>
            <person name="Cuming A.C."/>
            <person name="Tuskan G.A."/>
            <person name="Maumus F."/>
            <person name="Salse J."/>
            <person name="Schmutz J."/>
            <person name="Rensing S.A."/>
        </authorList>
    </citation>
    <scope>NUCLEOTIDE SEQUENCE [LARGE SCALE GENOMIC DNA]</scope>
    <source>
        <strain evidence="7 8">cv. Gransden 2004</strain>
    </source>
</reference>
<accession>A0A2K1L0X5</accession>
<evidence type="ECO:0000313" key="7">
    <source>
        <dbReference type="EnsemblPlants" id="Pp3c2_10130V3.1"/>
    </source>
</evidence>
<dbReference type="PANTHER" id="PTHR14791:SF29">
    <property type="entry name" value="PROTEIN KIBRA"/>
    <property type="match status" value="1"/>
</dbReference>
<dbReference type="PROSITE" id="PS50020">
    <property type="entry name" value="WW_DOMAIN_2"/>
    <property type="match status" value="1"/>
</dbReference>
<dbReference type="InterPro" id="IPR036020">
    <property type="entry name" value="WW_dom_sf"/>
</dbReference>
<dbReference type="PaxDb" id="3218-PP1S84_164V6.1"/>
<dbReference type="FunCoup" id="A0A2K1L0X5">
    <property type="interactions" value="572"/>
</dbReference>
<dbReference type="GO" id="GO:0005737">
    <property type="term" value="C:cytoplasm"/>
    <property type="evidence" value="ECO:0007669"/>
    <property type="project" value="UniProtKB-SubCell"/>
</dbReference>
<keyword evidence="3" id="KW-0597">Phosphoprotein</keyword>
<dbReference type="InterPro" id="IPR001202">
    <property type="entry name" value="WW_dom"/>
</dbReference>
<evidence type="ECO:0000256" key="3">
    <source>
        <dbReference type="ARBA" id="ARBA00022553"/>
    </source>
</evidence>
<feature type="compositionally biased region" description="Polar residues" evidence="4">
    <location>
        <begin position="144"/>
        <end position="166"/>
    </location>
</feature>
<dbReference type="AlphaFoldDB" id="A0A2K1L0X5"/>
<feature type="compositionally biased region" description="Basic and acidic residues" evidence="4">
    <location>
        <begin position="118"/>
        <end position="128"/>
    </location>
</feature>
<evidence type="ECO:0000256" key="4">
    <source>
        <dbReference type="SAM" id="MobiDB-lite"/>
    </source>
</evidence>
<dbReference type="Gene3D" id="2.20.70.10">
    <property type="match status" value="1"/>
</dbReference>
<evidence type="ECO:0000259" key="5">
    <source>
        <dbReference type="PROSITE" id="PS50020"/>
    </source>
</evidence>
<proteinExistence type="predicted"/>
<dbReference type="KEGG" id="ppp:112295979"/>
<dbReference type="Proteomes" id="UP000006727">
    <property type="component" value="Chromosome 2"/>
</dbReference>
<evidence type="ECO:0000313" key="6">
    <source>
        <dbReference type="EMBL" id="PNR59680.1"/>
    </source>
</evidence>
<feature type="compositionally biased region" description="Polar residues" evidence="4">
    <location>
        <begin position="99"/>
        <end position="110"/>
    </location>
</feature>
<dbReference type="Gramene" id="Pp3c2_10130V3.2">
    <property type="protein sequence ID" value="Pp3c2_10130V3.2"/>
    <property type="gene ID" value="Pp3c2_10130"/>
</dbReference>
<name>A0A2K1L0X5_PHYPA</name>
<feature type="domain" description="WW" evidence="5">
    <location>
        <begin position="38"/>
        <end position="72"/>
    </location>
</feature>
<dbReference type="EnsemblPlants" id="Pp3c2_10130V3.2">
    <property type="protein sequence ID" value="Pp3c2_10130V3.2"/>
    <property type="gene ID" value="Pp3c2_10130"/>
</dbReference>
<organism evidence="6">
    <name type="scientific">Physcomitrium patens</name>
    <name type="common">Spreading-leaved earth moss</name>
    <name type="synonym">Physcomitrella patens</name>
    <dbReference type="NCBI Taxonomy" id="3218"/>
    <lineage>
        <taxon>Eukaryota</taxon>
        <taxon>Viridiplantae</taxon>
        <taxon>Streptophyta</taxon>
        <taxon>Embryophyta</taxon>
        <taxon>Bryophyta</taxon>
        <taxon>Bryophytina</taxon>
        <taxon>Bryopsida</taxon>
        <taxon>Funariidae</taxon>
        <taxon>Funariales</taxon>
        <taxon>Funariaceae</taxon>
        <taxon>Physcomitrium</taxon>
    </lineage>
</organism>
<dbReference type="SUPFAM" id="SSF51045">
    <property type="entry name" value="WW domain"/>
    <property type="match status" value="1"/>
</dbReference>
<gene>
    <name evidence="7" type="primary">LOC112295979</name>
    <name evidence="6" type="ORF">PHYPA_002472</name>
</gene>
<dbReference type="Pfam" id="PF24747">
    <property type="entry name" value="Zn-ribbon_GIR1"/>
    <property type="match status" value="1"/>
</dbReference>
<dbReference type="OrthoDB" id="1930194at2759"/>
<sequence>MGIIVRERAAHEAALMDHTLEGTEMIFWGDMQQQQPESQLPCGWEKCLDLKTGLVYFKDWSSGSLSYKDPRQSVTLALATKHDSLLPISLCSSEKNTTVFKSSRNSSDDGTSLKKLKREPSTLSDDHRVGSSTVRLLWGFPSAQHSSANEGDSTSESIRKTSNSMSMDDDQSLELTLNLPGTVRSKPRPSSNQIESVCTIDKVRSALDRFQCLNTVSPQLSKKRSFEQILEPGLNLNTSDLKTQPALSSSRVSTSTGQLQSDSYSKTSTSSQTTSQWSACSESRFTSPSVMSYQGDDEEVQQPSACRASGAKSSQLNLLDGKPNSMAEDGSPEAMVIVGCRRCFMYVMLSDSHPCCPKCGNTDQSLLARPVPLPKKQRTAALGSSSCK</sequence>
<protein>
    <recommendedName>
        <fullName evidence="5">WW domain-containing protein</fullName>
    </recommendedName>
</protein>
<feature type="region of interest" description="Disordered" evidence="4">
    <location>
        <begin position="144"/>
        <end position="171"/>
    </location>
</feature>
<evidence type="ECO:0000256" key="2">
    <source>
        <dbReference type="ARBA" id="ARBA00022490"/>
    </source>
</evidence>
<dbReference type="RefSeq" id="XP_024403812.1">
    <property type="nucleotide sequence ID" value="XM_024548044.2"/>
</dbReference>
<keyword evidence="8" id="KW-1185">Reference proteome</keyword>
<feature type="region of interest" description="Disordered" evidence="4">
    <location>
        <begin position="99"/>
        <end position="128"/>
    </location>
</feature>
<dbReference type="InterPro" id="IPR051105">
    <property type="entry name" value="WWC/KIBRA_Hippo_Reg"/>
</dbReference>
<dbReference type="GeneID" id="112295979"/>
<dbReference type="Gramene" id="Pp3c2_10130V3.1">
    <property type="protein sequence ID" value="Pp3c2_10130V3.1"/>
    <property type="gene ID" value="Pp3c2_10130"/>
</dbReference>
<reference evidence="7" key="3">
    <citation type="submission" date="2020-12" db="UniProtKB">
        <authorList>
            <consortium name="EnsemblPlants"/>
        </authorList>
    </citation>
    <scope>IDENTIFICATION</scope>
</reference>
<dbReference type="EMBL" id="ABEU02000002">
    <property type="protein sequence ID" value="PNR59680.1"/>
    <property type="molecule type" value="Genomic_DNA"/>
</dbReference>
<feature type="compositionally biased region" description="Polar residues" evidence="4">
    <location>
        <begin position="236"/>
        <end position="259"/>
    </location>
</feature>
<feature type="compositionally biased region" description="Low complexity" evidence="4">
    <location>
        <begin position="260"/>
        <end position="271"/>
    </location>
</feature>
<feature type="region of interest" description="Disordered" evidence="4">
    <location>
        <begin position="236"/>
        <end position="271"/>
    </location>
</feature>
<dbReference type="InterPro" id="IPR056440">
    <property type="entry name" value="Zn-ribbon_GIR1"/>
</dbReference>
<evidence type="ECO:0000313" key="8">
    <source>
        <dbReference type="Proteomes" id="UP000006727"/>
    </source>
</evidence>